<organism evidence="2 3">
    <name type="scientific">Faucicola osloensis</name>
    <name type="common">Moraxella osloensis</name>
    <dbReference type="NCBI Taxonomy" id="34062"/>
    <lineage>
        <taxon>Bacteria</taxon>
        <taxon>Pseudomonadati</taxon>
        <taxon>Pseudomonadota</taxon>
        <taxon>Gammaproteobacteria</taxon>
        <taxon>Moraxellales</taxon>
        <taxon>Moraxellaceae</taxon>
        <taxon>Faucicola</taxon>
    </lineage>
</organism>
<keyword evidence="1" id="KW-1133">Transmembrane helix</keyword>
<feature type="transmembrane region" description="Helical" evidence="1">
    <location>
        <begin position="299"/>
        <end position="316"/>
    </location>
</feature>
<name>A0A378Q933_FAUOS</name>
<proteinExistence type="predicted"/>
<feature type="transmembrane region" description="Helical" evidence="1">
    <location>
        <begin position="12"/>
        <end position="34"/>
    </location>
</feature>
<sequence length="395" mass="45763">MVEVFSFSKLSISKFGLICSIFFIIFTVIARFILPFGDEPDFEFRLNDLIYTQYTAFSPYNYVHDTLNGFNYINTCSINASPTSLWATIDYTNCRENLYQILSRISITLIIYSPILLLICFRNLSYIICNTFSIKQLSKQSFENRLDAISLTIIFPSFIYLSGILAKEQLTLALAVFLIAFLESWIIVSFILFIIAGIDLGNATVYATFVSIFYFFKFIQKKWGNQYIIAMALLLVIFAFIIGSTILDKIPNLNPLSDKIEAMKYKNENLFIDEYPKIFRPVITLISGIFMSSSGIKVIPLYIIIFPSLLIGYIKLKSITKNSFLEIDKLYLLAAITTILFFIFLFPDYSYAKYYIFLLPLFFAPFLIVFDRIKILYFNLILVIIWLLNLFIYTI</sequence>
<gene>
    <name evidence="2" type="ORF">NCTC10465_01095</name>
</gene>
<feature type="transmembrane region" description="Helical" evidence="1">
    <location>
        <begin position="105"/>
        <end position="128"/>
    </location>
</feature>
<protein>
    <submittedName>
        <fullName evidence="2">Uncharacterized protein</fullName>
    </submittedName>
</protein>
<feature type="transmembrane region" description="Helical" evidence="1">
    <location>
        <begin position="352"/>
        <end position="370"/>
    </location>
</feature>
<keyword evidence="3" id="KW-1185">Reference proteome</keyword>
<dbReference type="KEGG" id="mos:AXE82_01890"/>
<evidence type="ECO:0000313" key="2">
    <source>
        <dbReference type="EMBL" id="STY97311.1"/>
    </source>
</evidence>
<evidence type="ECO:0000313" key="3">
    <source>
        <dbReference type="Proteomes" id="UP000255230"/>
    </source>
</evidence>
<accession>A0A378Q933</accession>
<feature type="transmembrane region" description="Helical" evidence="1">
    <location>
        <begin position="148"/>
        <end position="166"/>
    </location>
</feature>
<dbReference type="AlphaFoldDB" id="A0A378Q933"/>
<dbReference type="GeneID" id="35778381"/>
<dbReference type="EMBL" id="UGPY01000001">
    <property type="protein sequence ID" value="STY97311.1"/>
    <property type="molecule type" value="Genomic_DNA"/>
</dbReference>
<evidence type="ECO:0000256" key="1">
    <source>
        <dbReference type="SAM" id="Phobius"/>
    </source>
</evidence>
<feature type="transmembrane region" description="Helical" evidence="1">
    <location>
        <begin position="328"/>
        <end position="346"/>
    </location>
</feature>
<feature type="transmembrane region" description="Helical" evidence="1">
    <location>
        <begin position="227"/>
        <end position="247"/>
    </location>
</feature>
<keyword evidence="1" id="KW-0812">Transmembrane</keyword>
<dbReference type="RefSeq" id="WP_062330712.1">
    <property type="nucleotide sequence ID" value="NZ_CBCRZU010000016.1"/>
</dbReference>
<dbReference type="Proteomes" id="UP000255230">
    <property type="component" value="Unassembled WGS sequence"/>
</dbReference>
<feature type="transmembrane region" description="Helical" evidence="1">
    <location>
        <begin position="375"/>
        <end position="393"/>
    </location>
</feature>
<reference evidence="2 3" key="1">
    <citation type="submission" date="2018-06" db="EMBL/GenBank/DDBJ databases">
        <authorList>
            <consortium name="Pathogen Informatics"/>
            <person name="Doyle S."/>
        </authorList>
    </citation>
    <scope>NUCLEOTIDE SEQUENCE [LARGE SCALE GENOMIC DNA]</scope>
    <source>
        <strain evidence="2 3">NCTC10465</strain>
    </source>
</reference>
<keyword evidence="1" id="KW-0472">Membrane</keyword>
<feature type="transmembrane region" description="Helical" evidence="1">
    <location>
        <begin position="173"/>
        <end position="197"/>
    </location>
</feature>